<accession>A0A229RPU5</accession>
<dbReference type="AlphaFoldDB" id="A0A229RPU5"/>
<dbReference type="PROSITE" id="PS51387">
    <property type="entry name" value="FAD_PCMH"/>
    <property type="match status" value="1"/>
</dbReference>
<dbReference type="GO" id="GO:0071949">
    <property type="term" value="F:FAD binding"/>
    <property type="evidence" value="ECO:0007669"/>
    <property type="project" value="InterPro"/>
</dbReference>
<dbReference type="OrthoDB" id="9775082at2"/>
<evidence type="ECO:0000313" key="8">
    <source>
        <dbReference type="Proteomes" id="UP000215563"/>
    </source>
</evidence>
<dbReference type="InterPro" id="IPR016167">
    <property type="entry name" value="FAD-bd_PCMH_sub1"/>
</dbReference>
<comment type="caution">
    <text evidence="7">The sequence shown here is derived from an EMBL/GenBank/DDBJ whole genome shotgun (WGS) entry which is preliminary data.</text>
</comment>
<comment type="cofactor">
    <cofactor evidence="1">
        <name>FAD</name>
        <dbReference type="ChEBI" id="CHEBI:57692"/>
    </cofactor>
</comment>
<dbReference type="InterPro" id="IPR016166">
    <property type="entry name" value="FAD-bd_PCMH"/>
</dbReference>
<comment type="similarity">
    <text evidence="2">Belongs to the oxygen-dependent FAD-linked oxidoreductase family.</text>
</comment>
<proteinExistence type="inferred from homology"/>
<evidence type="ECO:0000259" key="6">
    <source>
        <dbReference type="PROSITE" id="PS51387"/>
    </source>
</evidence>
<organism evidence="7 8">
    <name type="scientific">Amycolatopsis alba DSM 44262</name>
    <dbReference type="NCBI Taxonomy" id="1125972"/>
    <lineage>
        <taxon>Bacteria</taxon>
        <taxon>Bacillati</taxon>
        <taxon>Actinomycetota</taxon>
        <taxon>Actinomycetes</taxon>
        <taxon>Pseudonocardiales</taxon>
        <taxon>Pseudonocardiaceae</taxon>
        <taxon>Amycolatopsis</taxon>
    </lineage>
</organism>
<dbReference type="Gene3D" id="3.30.465.10">
    <property type="match status" value="1"/>
</dbReference>
<evidence type="ECO:0000256" key="1">
    <source>
        <dbReference type="ARBA" id="ARBA00001974"/>
    </source>
</evidence>
<name>A0A229RPU5_AMYAL</name>
<dbReference type="EMBL" id="NMQU01000062">
    <property type="protein sequence ID" value="OXM48499.1"/>
    <property type="molecule type" value="Genomic_DNA"/>
</dbReference>
<dbReference type="Gene3D" id="3.40.462.20">
    <property type="match status" value="1"/>
</dbReference>
<dbReference type="PROSITE" id="PS00862">
    <property type="entry name" value="OX2_COVAL_FAD"/>
    <property type="match status" value="1"/>
</dbReference>
<evidence type="ECO:0000256" key="2">
    <source>
        <dbReference type="ARBA" id="ARBA00005466"/>
    </source>
</evidence>
<dbReference type="Pfam" id="PF01565">
    <property type="entry name" value="FAD_binding_4"/>
    <property type="match status" value="1"/>
</dbReference>
<dbReference type="RefSeq" id="WP_020630563.1">
    <property type="nucleotide sequence ID" value="NZ_KB913032.1"/>
</dbReference>
<dbReference type="InterPro" id="IPR006093">
    <property type="entry name" value="Oxy_OxRdtase_FAD_BS"/>
</dbReference>
<protein>
    <submittedName>
        <fullName evidence="7">FAD-binding oxidoreductase</fullName>
    </submittedName>
</protein>
<keyword evidence="5" id="KW-0560">Oxidoreductase</keyword>
<dbReference type="PANTHER" id="PTHR42973">
    <property type="entry name" value="BINDING OXIDOREDUCTASE, PUTATIVE (AFU_ORTHOLOGUE AFUA_1G17690)-RELATED"/>
    <property type="match status" value="1"/>
</dbReference>
<dbReference type="InterPro" id="IPR006094">
    <property type="entry name" value="Oxid_FAD_bind_N"/>
</dbReference>
<dbReference type="PANTHER" id="PTHR42973:SF39">
    <property type="entry name" value="FAD-BINDING PCMH-TYPE DOMAIN-CONTAINING PROTEIN"/>
    <property type="match status" value="1"/>
</dbReference>
<evidence type="ECO:0000256" key="4">
    <source>
        <dbReference type="ARBA" id="ARBA00022827"/>
    </source>
</evidence>
<evidence type="ECO:0000256" key="5">
    <source>
        <dbReference type="ARBA" id="ARBA00023002"/>
    </source>
</evidence>
<dbReference type="InterPro" id="IPR036318">
    <property type="entry name" value="FAD-bd_PCMH-like_sf"/>
</dbReference>
<dbReference type="Gene3D" id="3.30.43.10">
    <property type="entry name" value="Uridine Diphospho-n-acetylenolpyruvylglucosamine Reductase, domain 2"/>
    <property type="match status" value="1"/>
</dbReference>
<evidence type="ECO:0000256" key="3">
    <source>
        <dbReference type="ARBA" id="ARBA00022630"/>
    </source>
</evidence>
<dbReference type="InterPro" id="IPR050416">
    <property type="entry name" value="FAD-linked_Oxidoreductase"/>
</dbReference>
<keyword evidence="8" id="KW-1185">Reference proteome</keyword>
<dbReference type="SUPFAM" id="SSF56176">
    <property type="entry name" value="FAD-binding/transporter-associated domain-like"/>
    <property type="match status" value="1"/>
</dbReference>
<keyword evidence="4" id="KW-0274">FAD</keyword>
<sequence>MPAIEDSVEPGKAFGPGFGGTIIDRHHPGYDRARGVWNGLIDRRPAVIARCSSVADVVEAVRFAGEHRPPVSIRAGGHQVAGSAVCDDGLVIDLSAMTGVDVDPARRTARVRAGTTVGSLDTETQVFGLAVPGGDVTGTGVAGLALGGGIGLLARAHGLTCDHLRSIEIVTADGLVRTAGPGEHTDLLWAARGCGRGLGVVTSLEFDLVDLGPSVSIVEVYYPAEQGESVLRAWRDAVSAVPDTVSPMAILRGMPPYPQVPAELHDTPIVGVGAVFAGPPERAEAALAPLRRLGTPLLDVSGTVGYEQSPSPPAGATRSFMKSHFLDELTDDAIRTLLDQQARSTAAGAELVIRTMGGAIRAVPPERSAFPHRGAGFNVNVNAIWRDAGLDDAILDWSRSAWAALGPHANGGVYLNFSGLDEDAEAVHDAVYGPSAARLNAIRAAFDPDGLFSWAARRP</sequence>
<keyword evidence="3" id="KW-0285">Flavoprotein</keyword>
<feature type="domain" description="FAD-binding PCMH-type" evidence="6">
    <location>
        <begin position="40"/>
        <end position="211"/>
    </location>
</feature>
<reference evidence="7 8" key="1">
    <citation type="submission" date="2017-07" db="EMBL/GenBank/DDBJ databases">
        <title>Amycolatopsis alba DSM 44262 Genome sequencing and assembly.</title>
        <authorList>
            <person name="Kaur N."/>
            <person name="Mayilraj S."/>
        </authorList>
    </citation>
    <scope>NUCLEOTIDE SEQUENCE [LARGE SCALE GENOMIC DNA]</scope>
    <source>
        <strain evidence="7 8">DSM 44262</strain>
    </source>
</reference>
<dbReference type="InterPro" id="IPR016169">
    <property type="entry name" value="FAD-bd_PCMH_sub2"/>
</dbReference>
<dbReference type="Proteomes" id="UP000215563">
    <property type="component" value="Unassembled WGS sequence"/>
</dbReference>
<evidence type="ECO:0000313" key="7">
    <source>
        <dbReference type="EMBL" id="OXM48499.1"/>
    </source>
</evidence>
<dbReference type="GO" id="GO:0016491">
    <property type="term" value="F:oxidoreductase activity"/>
    <property type="evidence" value="ECO:0007669"/>
    <property type="project" value="UniProtKB-KW"/>
</dbReference>
<gene>
    <name evidence="7" type="ORF">CFP75_21730</name>
</gene>